<dbReference type="InterPro" id="IPR011082">
    <property type="entry name" value="Exosome-assoc_fac/DNA_repair"/>
</dbReference>
<dbReference type="OrthoDB" id="1421013at2759"/>
<reference evidence="9" key="2">
    <citation type="submission" date="2015-01" db="EMBL/GenBank/DDBJ databases">
        <title>Evolutionary Origins and Diversification of the Mycorrhizal Mutualists.</title>
        <authorList>
            <consortium name="DOE Joint Genome Institute"/>
            <consortium name="Mycorrhizal Genomics Consortium"/>
            <person name="Kohler A."/>
            <person name="Kuo A."/>
            <person name="Nagy L.G."/>
            <person name="Floudas D."/>
            <person name="Copeland A."/>
            <person name="Barry K.W."/>
            <person name="Cichocki N."/>
            <person name="Veneault-Fourrey C."/>
            <person name="LaButti K."/>
            <person name="Lindquist E.A."/>
            <person name="Lipzen A."/>
            <person name="Lundell T."/>
            <person name="Morin E."/>
            <person name="Murat C."/>
            <person name="Riley R."/>
            <person name="Ohm R."/>
            <person name="Sun H."/>
            <person name="Tunlid A."/>
            <person name="Henrissat B."/>
            <person name="Grigoriev I.V."/>
            <person name="Hibbett D.S."/>
            <person name="Martin F."/>
        </authorList>
    </citation>
    <scope>NUCLEOTIDE SEQUENCE [LARGE SCALE GENOMIC DNA]</scope>
    <source>
        <strain evidence="9">MUT 4182</strain>
    </source>
</reference>
<accession>A0A0C3QAY9</accession>
<dbReference type="STRING" id="1051891.A0A0C3QAY9"/>
<gene>
    <name evidence="8" type="ORF">M407DRAFT_126362</name>
</gene>
<evidence type="ECO:0000256" key="4">
    <source>
        <dbReference type="ARBA" id="ARBA00022884"/>
    </source>
</evidence>
<dbReference type="GO" id="GO:0003723">
    <property type="term" value="F:RNA binding"/>
    <property type="evidence" value="ECO:0007669"/>
    <property type="project" value="UniProtKB-UniRule"/>
</dbReference>
<comment type="subcellular location">
    <subcellularLocation>
        <location evidence="1 6">Nucleus</location>
    </subcellularLocation>
</comment>
<dbReference type="GO" id="GO:0003677">
    <property type="term" value="F:DNA binding"/>
    <property type="evidence" value="ECO:0007669"/>
    <property type="project" value="TreeGrafter"/>
</dbReference>
<evidence type="ECO:0000256" key="2">
    <source>
        <dbReference type="ARBA" id="ARBA00009154"/>
    </source>
</evidence>
<evidence type="ECO:0000256" key="1">
    <source>
        <dbReference type="ARBA" id="ARBA00004123"/>
    </source>
</evidence>
<evidence type="ECO:0000313" key="9">
    <source>
        <dbReference type="Proteomes" id="UP000054248"/>
    </source>
</evidence>
<dbReference type="AlphaFoldDB" id="A0A0C3QAY9"/>
<dbReference type="EMBL" id="KN823139">
    <property type="protein sequence ID" value="KIO21399.1"/>
    <property type="molecule type" value="Genomic_DNA"/>
</dbReference>
<keyword evidence="3 6" id="KW-0698">rRNA processing</keyword>
<sequence>MASNVNTSDRVEDVMDSLDSLEDILAPLLAKPLSDTLSKLEVLEQAKLQTTLAYVTQDLIFMYLKARGIDPATHPVMGQMTEIAKYFNKIKDAEDPAKRKLTVDKGAAKRFIDAALSDALSSVAPAERGLAPTSARDANQKGGLEAHLKKTEKMIERERLHEESSSDEDEDIQMFDGDEAEEKVEASSKLAPRTGANDAGAESRSSSSTLKPPESTAEKMKRVAMDPFQGAYFDLTRRDIERRRISFLRNHVRL</sequence>
<feature type="region of interest" description="Disordered" evidence="7">
    <location>
        <begin position="179"/>
        <end position="223"/>
    </location>
</feature>
<evidence type="ECO:0000256" key="5">
    <source>
        <dbReference type="ARBA" id="ARBA00023242"/>
    </source>
</evidence>
<dbReference type="HOGENOM" id="CLU_064339_0_1_1"/>
<comment type="function">
    <text evidence="6">Required for exosome-dependent processing of pre-rRNA and small nucleolar RNA (snRNA) precursors. Involved in processing of 35S pre-rRNA at the A0, A1 and A2 sites.</text>
</comment>
<proteinExistence type="inferred from homology"/>
<keyword evidence="5 6" id="KW-0539">Nucleus</keyword>
<evidence type="ECO:0000256" key="7">
    <source>
        <dbReference type="SAM" id="MobiDB-lite"/>
    </source>
</evidence>
<organism evidence="8 9">
    <name type="scientific">Tulasnella calospora MUT 4182</name>
    <dbReference type="NCBI Taxonomy" id="1051891"/>
    <lineage>
        <taxon>Eukaryota</taxon>
        <taxon>Fungi</taxon>
        <taxon>Dikarya</taxon>
        <taxon>Basidiomycota</taxon>
        <taxon>Agaricomycotina</taxon>
        <taxon>Agaricomycetes</taxon>
        <taxon>Cantharellales</taxon>
        <taxon>Tulasnellaceae</taxon>
        <taxon>Tulasnella</taxon>
    </lineage>
</organism>
<evidence type="ECO:0000256" key="3">
    <source>
        <dbReference type="ARBA" id="ARBA00022552"/>
    </source>
</evidence>
<reference evidence="8 9" key="1">
    <citation type="submission" date="2014-04" db="EMBL/GenBank/DDBJ databases">
        <authorList>
            <consortium name="DOE Joint Genome Institute"/>
            <person name="Kuo A."/>
            <person name="Girlanda M."/>
            <person name="Perotto S."/>
            <person name="Kohler A."/>
            <person name="Nagy L.G."/>
            <person name="Floudas D."/>
            <person name="Copeland A."/>
            <person name="Barry K.W."/>
            <person name="Cichocki N."/>
            <person name="Veneault-Fourrey C."/>
            <person name="LaButti K."/>
            <person name="Lindquist E.A."/>
            <person name="Lipzen A."/>
            <person name="Lundell T."/>
            <person name="Morin E."/>
            <person name="Murat C."/>
            <person name="Sun H."/>
            <person name="Tunlid A."/>
            <person name="Henrissat B."/>
            <person name="Grigoriev I.V."/>
            <person name="Hibbett D.S."/>
            <person name="Martin F."/>
            <person name="Nordberg H.P."/>
            <person name="Cantor M.N."/>
            <person name="Hua S.X."/>
        </authorList>
    </citation>
    <scope>NUCLEOTIDE SEQUENCE [LARGE SCALE GENOMIC DNA]</scope>
    <source>
        <strain evidence="8 9">MUT 4182</strain>
    </source>
</reference>
<evidence type="ECO:0000313" key="8">
    <source>
        <dbReference type="EMBL" id="KIO21399.1"/>
    </source>
</evidence>
<dbReference type="PANTHER" id="PTHR15341:SF3">
    <property type="entry name" value="NUCLEAR NUCLEIC ACID-BINDING PROTEIN C1D"/>
    <property type="match status" value="1"/>
</dbReference>
<dbReference type="InterPro" id="IPR007146">
    <property type="entry name" value="Sas10/Utp3/C1D"/>
</dbReference>
<dbReference type="Proteomes" id="UP000054248">
    <property type="component" value="Unassembled WGS sequence"/>
</dbReference>
<protein>
    <recommendedName>
        <fullName evidence="6">Exosome complex protein</fullName>
    </recommendedName>
</protein>
<dbReference type="GO" id="GO:0010468">
    <property type="term" value="P:regulation of gene expression"/>
    <property type="evidence" value="ECO:0007669"/>
    <property type="project" value="TreeGrafter"/>
</dbReference>
<dbReference type="GO" id="GO:0000178">
    <property type="term" value="C:exosome (RNase complex)"/>
    <property type="evidence" value="ECO:0007669"/>
    <property type="project" value="TreeGrafter"/>
</dbReference>
<evidence type="ECO:0000256" key="6">
    <source>
        <dbReference type="RuleBase" id="RU368003"/>
    </source>
</evidence>
<dbReference type="GO" id="GO:0000460">
    <property type="term" value="P:maturation of 5.8S rRNA"/>
    <property type="evidence" value="ECO:0007669"/>
    <property type="project" value="TreeGrafter"/>
</dbReference>
<comment type="similarity">
    <text evidence="2 6">Belongs to the C1D family.</text>
</comment>
<name>A0A0C3QAY9_9AGAM</name>
<dbReference type="PANTHER" id="PTHR15341">
    <property type="entry name" value="SUN-COR STEROID HORMONE RECEPTOR CO-REPRESSOR"/>
    <property type="match status" value="1"/>
</dbReference>
<keyword evidence="9" id="KW-1185">Reference proteome</keyword>
<keyword evidence="4 6" id="KW-0694">RNA-binding</keyword>
<dbReference type="GO" id="GO:0005730">
    <property type="term" value="C:nucleolus"/>
    <property type="evidence" value="ECO:0007669"/>
    <property type="project" value="TreeGrafter"/>
</dbReference>
<dbReference type="Pfam" id="PF04000">
    <property type="entry name" value="Sas10_Utp3"/>
    <property type="match status" value="1"/>
</dbReference>